<dbReference type="Proteomes" id="UP000236454">
    <property type="component" value="Unassembled WGS sequence"/>
</dbReference>
<gene>
    <name evidence="1" type="ORF">SAMN05216474_1909</name>
</gene>
<organism evidence="1 2">
    <name type="scientific">Lishizhenia tianjinensis</name>
    <dbReference type="NCBI Taxonomy" id="477690"/>
    <lineage>
        <taxon>Bacteria</taxon>
        <taxon>Pseudomonadati</taxon>
        <taxon>Bacteroidota</taxon>
        <taxon>Flavobacteriia</taxon>
        <taxon>Flavobacteriales</taxon>
        <taxon>Crocinitomicaceae</taxon>
        <taxon>Lishizhenia</taxon>
    </lineage>
</organism>
<dbReference type="STRING" id="477690.SAMN05216474_1909"/>
<dbReference type="AlphaFoldDB" id="A0A1I7A5F4"/>
<reference evidence="1 2" key="1">
    <citation type="submission" date="2016-10" db="EMBL/GenBank/DDBJ databases">
        <authorList>
            <person name="de Groot N.N."/>
        </authorList>
    </citation>
    <scope>NUCLEOTIDE SEQUENCE [LARGE SCALE GENOMIC DNA]</scope>
    <source>
        <strain evidence="1 2">CGMCC 1.7005</strain>
    </source>
</reference>
<sequence length="419" mass="50154">MLKLYTTILLIFLSLSTTYGQVNSIVVQRVKVCIEPAYDFINNCVEQRLTYRGRAYVRLYYLGHLKYYDLRKVHKLYYARFNADSTLSQRPVLWRRASSRDSIPGKYYTQILAKDYDNYKLFYKTKSKACDLCADEEKILYLDLRINEKVIYDPIIYKSGYYKFPLLRPNKVRVKIYKGYITNPDEYFEDSLKLERVVWKEPKWRKKGYYHALLPVTRNEFGRKIGPVVYRSLIHCPYETPPTPPAIFVDPNSEIGNYFSGFKADYGFHLNQQKQFYSLGYHKRFKRQSINLSLQYTSENNFFPRIQYQFYLLNFRHYKHLFYYEPSHIRSQRLIRKSYLQTYTQLYIGTEYFTGKVNEEWISFQRIYLGVNKQLGYLNLYANTGFSGIFNQLPRTSTYLEIGIKLNIPPIRSPRPMAI</sequence>
<evidence type="ECO:0000313" key="1">
    <source>
        <dbReference type="EMBL" id="SFT70168.1"/>
    </source>
</evidence>
<protein>
    <submittedName>
        <fullName evidence="1">Uncharacterized protein</fullName>
    </submittedName>
</protein>
<dbReference type="RefSeq" id="WP_139230322.1">
    <property type="nucleotide sequence ID" value="NZ_FPAS01000002.1"/>
</dbReference>
<proteinExistence type="predicted"/>
<dbReference type="EMBL" id="FPAS01000002">
    <property type="protein sequence ID" value="SFT70168.1"/>
    <property type="molecule type" value="Genomic_DNA"/>
</dbReference>
<keyword evidence="2" id="KW-1185">Reference proteome</keyword>
<name>A0A1I7A5F4_9FLAO</name>
<evidence type="ECO:0000313" key="2">
    <source>
        <dbReference type="Proteomes" id="UP000236454"/>
    </source>
</evidence>
<accession>A0A1I7A5F4</accession>